<feature type="domain" description="Aspartate/ornithine carbamoyltransferase carbamoyl-P binding" evidence="4">
    <location>
        <begin position="8"/>
        <end position="152"/>
    </location>
</feature>
<reference evidence="5 6" key="1">
    <citation type="submission" date="2024-03" db="EMBL/GenBank/DDBJ databases">
        <title>Human intestinal bacterial collection.</title>
        <authorList>
            <person name="Pauvert C."/>
            <person name="Hitch T.C.A."/>
            <person name="Clavel T."/>
        </authorList>
    </citation>
    <scope>NUCLEOTIDE SEQUENCE [LARGE SCALE GENOMIC DNA]</scope>
    <source>
        <strain evidence="5 6">CLA-SR-H021</strain>
    </source>
</reference>
<evidence type="ECO:0000256" key="2">
    <source>
        <dbReference type="RuleBase" id="RU003634"/>
    </source>
</evidence>
<evidence type="ECO:0000259" key="4">
    <source>
        <dbReference type="Pfam" id="PF02729"/>
    </source>
</evidence>
<dbReference type="InterPro" id="IPR006131">
    <property type="entry name" value="Asp_carbamoyltransf_Asp/Orn-bd"/>
</dbReference>
<accession>A0ABV1D1J7</accession>
<dbReference type="Gene3D" id="3.40.50.1370">
    <property type="entry name" value="Aspartate/ornithine carbamoyltransferase"/>
    <property type="match status" value="2"/>
</dbReference>
<proteinExistence type="inferred from homology"/>
<dbReference type="RefSeq" id="WP_008724555.1">
    <property type="nucleotide sequence ID" value="NZ_JAJFDX010000006.1"/>
</dbReference>
<keyword evidence="1 2" id="KW-0808">Transferase</keyword>
<dbReference type="Pfam" id="PF02729">
    <property type="entry name" value="OTCace_N"/>
    <property type="match status" value="1"/>
</dbReference>
<sequence length="343" mass="38879">MVTNMAGKHLITLQEWTKQEIDTCLDTAYDLKLKMARRIPHASLRDETVFMMFFDESTRTRNSTEAGATQLGAHAHFLDASKMQIQHGDSAKDTAMILSSYGHAIACRHCGWGTGNSYIREMAKYSRVPVLNLQCDLYHPMQGLADLMTIQEHFGRTQTRGLKVSIIWCYATTHKKPISVPLTQALLFPRYGMEVTLAYPEGYELPEWVIEQARVNAEENGGSIRISHDIRQAFEDADVVIPKNWGSWYADSKKETVENREGNTTLTEAELEKLARNKSWKCTQDLMDLTSAHSIYMHALPADRVNEVEDSVIDGPHSIIYQEAENRLHTVKAVMDLTMGGRR</sequence>
<dbReference type="PRINTS" id="PR00102">
    <property type="entry name" value="OTCASE"/>
</dbReference>
<comment type="similarity">
    <text evidence="2">Belongs to the aspartate/ornithine carbamoyltransferase superfamily.</text>
</comment>
<feature type="domain" description="Aspartate/ornithine carbamoyltransferase Asp/Orn-binding" evidence="3">
    <location>
        <begin position="185"/>
        <end position="337"/>
    </location>
</feature>
<dbReference type="InterPro" id="IPR002292">
    <property type="entry name" value="Orn/put_carbamltrans"/>
</dbReference>
<comment type="caution">
    <text evidence="5">The sequence shown here is derived from an EMBL/GenBank/DDBJ whole genome shotgun (WGS) entry which is preliminary data.</text>
</comment>
<dbReference type="PRINTS" id="PR00100">
    <property type="entry name" value="AOTCASE"/>
</dbReference>
<evidence type="ECO:0000313" key="5">
    <source>
        <dbReference type="EMBL" id="MEQ2424256.1"/>
    </source>
</evidence>
<protein>
    <submittedName>
        <fullName evidence="5">Ornithine carbamoyltransferase</fullName>
    </submittedName>
</protein>
<evidence type="ECO:0000313" key="6">
    <source>
        <dbReference type="Proteomes" id="UP001454086"/>
    </source>
</evidence>
<dbReference type="PANTHER" id="PTHR45753:SF3">
    <property type="entry name" value="ORNITHINE TRANSCARBAMYLASE, MITOCHONDRIAL"/>
    <property type="match status" value="1"/>
</dbReference>
<dbReference type="InterPro" id="IPR036901">
    <property type="entry name" value="Asp/Orn_carbamoylTrfase_sf"/>
</dbReference>
<dbReference type="Pfam" id="PF00185">
    <property type="entry name" value="OTCace"/>
    <property type="match status" value="1"/>
</dbReference>
<dbReference type="Proteomes" id="UP001454086">
    <property type="component" value="Unassembled WGS sequence"/>
</dbReference>
<dbReference type="EMBL" id="JBBMFM010000011">
    <property type="protein sequence ID" value="MEQ2424256.1"/>
    <property type="molecule type" value="Genomic_DNA"/>
</dbReference>
<evidence type="ECO:0000259" key="3">
    <source>
        <dbReference type="Pfam" id="PF00185"/>
    </source>
</evidence>
<evidence type="ECO:0000256" key="1">
    <source>
        <dbReference type="ARBA" id="ARBA00022679"/>
    </source>
</evidence>
<name>A0ABV1D1J7_9FIRM</name>
<dbReference type="InterPro" id="IPR006130">
    <property type="entry name" value="Asp/Orn_carbamoylTrfase"/>
</dbReference>
<dbReference type="PANTHER" id="PTHR45753">
    <property type="entry name" value="ORNITHINE CARBAMOYLTRANSFERASE, MITOCHONDRIAL"/>
    <property type="match status" value="1"/>
</dbReference>
<dbReference type="InterPro" id="IPR006132">
    <property type="entry name" value="Asp/Orn_carbamoyltranf_P-bd"/>
</dbReference>
<gene>
    <name evidence="5" type="ORF">WMQ36_04665</name>
</gene>
<dbReference type="SUPFAM" id="SSF53671">
    <property type="entry name" value="Aspartate/ornithine carbamoyltransferase"/>
    <property type="match status" value="1"/>
</dbReference>
<keyword evidence="6" id="KW-1185">Reference proteome</keyword>
<organism evidence="5 6">
    <name type="scientific">Enterocloster hominis</name>
    <name type="common">ex Hitch et al. 2024</name>
    <dbReference type="NCBI Taxonomy" id="1917870"/>
    <lineage>
        <taxon>Bacteria</taxon>
        <taxon>Bacillati</taxon>
        <taxon>Bacillota</taxon>
        <taxon>Clostridia</taxon>
        <taxon>Lachnospirales</taxon>
        <taxon>Lachnospiraceae</taxon>
        <taxon>Enterocloster</taxon>
    </lineage>
</organism>